<dbReference type="EMBL" id="MU826409">
    <property type="protein sequence ID" value="KAJ7376195.1"/>
    <property type="molecule type" value="Genomic_DNA"/>
</dbReference>
<sequence length="337" mass="36997">MNCAGHYDAVASIPRLSMEEEGWQPLSEQTMTSNRPESLPHVSCRCGQGANRKKQESVSCHEYRTGCKCYQNVLGCNDIYNQIYAIHHGSGAQGKVSYTFSPEAEKLFNEHTSSTVAAANAVFNGESQEFIDSKDEKHIIRLSCILHVLKDAFHNALGINEAGRNEAGSSAAANDDPPSPLVIPLSAMKGAVALTKYFAEQRSILSKVATPGSIYKDVEPYKIRQKILLFLSPFCPSKILYTELKVQAATVHGEMRALEEEGLGHVYSHGNKTIFSKVVPSTVDEEKLRGYNVEKSDFEKTFHETNCKISADLFVTLLQKAPNSSDISAVLYPGESG</sequence>
<dbReference type="AlphaFoldDB" id="A0A9W9Z7D4"/>
<keyword evidence="2" id="KW-1185">Reference proteome</keyword>
<comment type="caution">
    <text evidence="1">The sequence shown here is derived from an EMBL/GenBank/DDBJ whole genome shotgun (WGS) entry which is preliminary data.</text>
</comment>
<accession>A0A9W9Z7D4</accession>
<evidence type="ECO:0000313" key="1">
    <source>
        <dbReference type="EMBL" id="KAJ7376195.1"/>
    </source>
</evidence>
<organism evidence="1 2">
    <name type="scientific">Desmophyllum pertusum</name>
    <dbReference type="NCBI Taxonomy" id="174260"/>
    <lineage>
        <taxon>Eukaryota</taxon>
        <taxon>Metazoa</taxon>
        <taxon>Cnidaria</taxon>
        <taxon>Anthozoa</taxon>
        <taxon>Hexacorallia</taxon>
        <taxon>Scleractinia</taxon>
        <taxon>Caryophylliina</taxon>
        <taxon>Caryophylliidae</taxon>
        <taxon>Desmophyllum</taxon>
    </lineage>
</organism>
<name>A0A9W9Z7D4_9CNID</name>
<gene>
    <name evidence="1" type="ORF">OS493_036309</name>
</gene>
<reference evidence="1" key="1">
    <citation type="submission" date="2023-01" db="EMBL/GenBank/DDBJ databases">
        <title>Genome assembly of the deep-sea coral Lophelia pertusa.</title>
        <authorList>
            <person name="Herrera S."/>
            <person name="Cordes E."/>
        </authorList>
    </citation>
    <scope>NUCLEOTIDE SEQUENCE</scope>
    <source>
        <strain evidence="1">USNM1676648</strain>
        <tissue evidence="1">Polyp</tissue>
    </source>
</reference>
<proteinExistence type="predicted"/>
<evidence type="ECO:0000313" key="2">
    <source>
        <dbReference type="Proteomes" id="UP001163046"/>
    </source>
</evidence>
<dbReference type="Proteomes" id="UP001163046">
    <property type="component" value="Unassembled WGS sequence"/>
</dbReference>
<protein>
    <submittedName>
        <fullName evidence="1">Uncharacterized protein</fullName>
    </submittedName>
</protein>